<dbReference type="AlphaFoldDB" id="A0A2G9TU57"/>
<evidence type="ECO:0000313" key="1">
    <source>
        <dbReference type="EMBL" id="PIO61541.1"/>
    </source>
</evidence>
<name>A0A2G9TU57_TELCI</name>
<dbReference type="OrthoDB" id="446173at2759"/>
<sequence length="139" mass="14699">MLVHVQNGWSGANGVDVQPAVVQELLGGKEPVLVVVLETTCAQDQIVKNEFARSSPALFGHLGKNGVAALLRVELPNVGRANERGHEFAGPTMEWRAATAQDLALSRQCVGEPGCHCFGPAEESQQCRGPNPCATKAPC</sequence>
<dbReference type="Proteomes" id="UP000230423">
    <property type="component" value="Unassembled WGS sequence"/>
</dbReference>
<proteinExistence type="predicted"/>
<keyword evidence="2" id="KW-1185">Reference proteome</keyword>
<accession>A0A2G9TU57</accession>
<evidence type="ECO:0000313" key="2">
    <source>
        <dbReference type="Proteomes" id="UP000230423"/>
    </source>
</evidence>
<reference evidence="1 2" key="1">
    <citation type="submission" date="2015-09" db="EMBL/GenBank/DDBJ databases">
        <title>Draft genome of the parasitic nematode Teladorsagia circumcincta isolate WARC Sus (inbred).</title>
        <authorList>
            <person name="Mitreva M."/>
        </authorList>
    </citation>
    <scope>NUCLEOTIDE SEQUENCE [LARGE SCALE GENOMIC DNA]</scope>
    <source>
        <strain evidence="1 2">S</strain>
    </source>
</reference>
<protein>
    <submittedName>
        <fullName evidence="1">Uncharacterized protein</fullName>
    </submittedName>
</protein>
<dbReference type="EMBL" id="KZ353415">
    <property type="protein sequence ID" value="PIO61541.1"/>
    <property type="molecule type" value="Genomic_DNA"/>
</dbReference>
<organism evidence="1 2">
    <name type="scientific">Teladorsagia circumcincta</name>
    <name type="common">Brown stomach worm</name>
    <name type="synonym">Ostertagia circumcincta</name>
    <dbReference type="NCBI Taxonomy" id="45464"/>
    <lineage>
        <taxon>Eukaryota</taxon>
        <taxon>Metazoa</taxon>
        <taxon>Ecdysozoa</taxon>
        <taxon>Nematoda</taxon>
        <taxon>Chromadorea</taxon>
        <taxon>Rhabditida</taxon>
        <taxon>Rhabditina</taxon>
        <taxon>Rhabditomorpha</taxon>
        <taxon>Strongyloidea</taxon>
        <taxon>Trichostrongylidae</taxon>
        <taxon>Teladorsagia</taxon>
    </lineage>
</organism>
<gene>
    <name evidence="1" type="ORF">TELCIR_16935</name>
</gene>